<dbReference type="SUPFAM" id="SSF46626">
    <property type="entry name" value="Cytochrome c"/>
    <property type="match status" value="1"/>
</dbReference>
<dbReference type="AlphaFoldDB" id="A0A927AYT6"/>
<evidence type="ECO:0000256" key="3">
    <source>
        <dbReference type="ARBA" id="ARBA00023004"/>
    </source>
</evidence>
<gene>
    <name evidence="6" type="ORF">IC230_04660</name>
</gene>
<sequence>MQRINFVRPLSFLRKTLLIPVIILTTALVNQDKNADVPDPDVQKELESFRLADGFEVTLFAAEPLVAKPIQMNWDAEGRLWVVSSTAYPHLKTGEQANDKIFVLEDTNGDGKADKSTVFAEGLLTPTGILPGDGGVYVANSTEILHFADTDGDGKADKKRRILSGFGTADTHHLIHTFRWGPEGTLYFNQSIYIYSHVETPSGVKRLEGGGVWQLRPENLDLNIYARGLVNPWGLQFTRWGQTFLTDGAGFEGINYAFPGATFLTAPGADRILRGLNPGQPKHSGLDVISGRHLPESWQGSLITNDFRANRINRFRLEEQGSGYASKQMEDLMWTDHVAFRPVDISVGPDGAIYVADWYNPIIQHGEVDFHDPRRDQQHGRIWRITAKNRPLVKRPQLEKATIQTLLDALRAPEDWTRLQAKQVLKQRGAKDVIPSLQQWVNGLDRKDPEYEHLQLEALWTYQTLNVVNEPLLLSLLKAENPNARSAALRAFELWHDKISNLPTLLSKAVLDPHPRVRLEAVIALRKVQSAEAARTALAVLDYPMDEFLDFALWQTVRELEPRWVSRLKTDPNFLGDSRKTAFALKSVNNPEAITQLMQLYQKGQVPDEYQKDILTSIAKWGSVADLNALFDMTVLGNTRQDKHTAGRLEALAEAARQRTIKPDQNLTRIGGFLSSADEAVTTNAIRLIGLWRLENLNDRLTGLIQQGDKSVKKAGLGALAAMGTDNARKRLIDLTGPKNTPDLRLLATAQLVSLDAPEAARIGVDQLRTLPQQTDASELFQAFFADKKGIQPLADALTAKKIPEHFAKEGRQLLQRQLPGNRQKAEDVVRLKQALEASGGTLPAERMPQELSSQDITMLANAVKESADPVRGEAIFRRSSLLCSTCHAIGGAGGRIGPDLSSLGTSSPVETIIRSILYPTQSIKEGYELQRIQKKDGSEMMVYLVSNGTSEVVVRDVSGLEISIPKSQISTIEKTPGSLMPSGLTAGLEKEEFINLVGFLSKIGESGAFRVPTARFVRRWTTVLPSKELSRKISEAGMGYVVRDNSKIDVQPIYSNVSGELPVDQLPIVDVSPTKRYSFVRFDIEAISKGNVALAINSTAGLTAWVGQKPLKLTEQGVLTDLPQGIHSITLAIDRALFKEKLLGIQLQDAQQSPAQIRLVMGR</sequence>
<dbReference type="InterPro" id="IPR016024">
    <property type="entry name" value="ARM-type_fold"/>
</dbReference>
<evidence type="ECO:0000313" key="7">
    <source>
        <dbReference type="Proteomes" id="UP000653797"/>
    </source>
</evidence>
<dbReference type="GO" id="GO:0009055">
    <property type="term" value="F:electron transfer activity"/>
    <property type="evidence" value="ECO:0007669"/>
    <property type="project" value="InterPro"/>
</dbReference>
<evidence type="ECO:0000256" key="1">
    <source>
        <dbReference type="ARBA" id="ARBA00022617"/>
    </source>
</evidence>
<keyword evidence="7" id="KW-1185">Reference proteome</keyword>
<keyword evidence="1 4" id="KW-0349">Heme</keyword>
<dbReference type="PANTHER" id="PTHR33546">
    <property type="entry name" value="LARGE, MULTIFUNCTIONAL SECRETED PROTEIN-RELATED"/>
    <property type="match status" value="1"/>
</dbReference>
<evidence type="ECO:0000256" key="4">
    <source>
        <dbReference type="PROSITE-ProRule" id="PRU00433"/>
    </source>
</evidence>
<evidence type="ECO:0000256" key="2">
    <source>
        <dbReference type="ARBA" id="ARBA00022723"/>
    </source>
</evidence>
<dbReference type="Proteomes" id="UP000653797">
    <property type="component" value="Unassembled WGS sequence"/>
</dbReference>
<dbReference type="RefSeq" id="WP_191037783.1">
    <property type="nucleotide sequence ID" value="NZ_JACXAA010000001.1"/>
</dbReference>
<keyword evidence="3 4" id="KW-0408">Iron</keyword>
<dbReference type="NCBIfam" id="TIGR02604">
    <property type="entry name" value="Piru_Ver_Nterm"/>
    <property type="match status" value="1"/>
</dbReference>
<feature type="domain" description="Cytochrome c" evidence="5">
    <location>
        <begin position="868"/>
        <end position="1005"/>
    </location>
</feature>
<protein>
    <submittedName>
        <fullName evidence="6">HEAT repeat domain-containing protein</fullName>
    </submittedName>
</protein>
<dbReference type="GO" id="GO:0020037">
    <property type="term" value="F:heme binding"/>
    <property type="evidence" value="ECO:0007669"/>
    <property type="project" value="InterPro"/>
</dbReference>
<dbReference type="Pfam" id="PF23500">
    <property type="entry name" value="DUF7133"/>
    <property type="match status" value="2"/>
</dbReference>
<comment type="caution">
    <text evidence="6">The sequence shown here is derived from an EMBL/GenBank/DDBJ whole genome shotgun (WGS) entry which is preliminary data.</text>
</comment>
<name>A0A927AYT6_9BACT</name>
<dbReference type="Gene3D" id="1.25.10.10">
    <property type="entry name" value="Leucine-rich Repeat Variant"/>
    <property type="match status" value="1"/>
</dbReference>
<dbReference type="InterPro" id="IPR055557">
    <property type="entry name" value="DUF7133"/>
</dbReference>
<dbReference type="NCBIfam" id="TIGR02603">
    <property type="entry name" value="CxxCH_TIGR02603"/>
    <property type="match status" value="1"/>
</dbReference>
<evidence type="ECO:0000313" key="6">
    <source>
        <dbReference type="EMBL" id="MBD2752172.1"/>
    </source>
</evidence>
<dbReference type="Gene3D" id="1.10.760.10">
    <property type="entry name" value="Cytochrome c-like domain"/>
    <property type="match status" value="1"/>
</dbReference>
<dbReference type="InterPro" id="IPR036909">
    <property type="entry name" value="Cyt_c-like_dom_sf"/>
</dbReference>
<evidence type="ECO:0000259" key="5">
    <source>
        <dbReference type="PROSITE" id="PS51007"/>
    </source>
</evidence>
<accession>A0A927AYT6</accession>
<reference evidence="6" key="1">
    <citation type="submission" date="2020-09" db="EMBL/GenBank/DDBJ databases">
        <authorList>
            <person name="Kim M.K."/>
        </authorList>
    </citation>
    <scope>NUCLEOTIDE SEQUENCE</scope>
    <source>
        <strain evidence="6">BT704</strain>
    </source>
</reference>
<dbReference type="InterPro" id="IPR013428">
    <property type="entry name" value="Membrane-bound_put_N"/>
</dbReference>
<dbReference type="EMBL" id="JACXAA010000001">
    <property type="protein sequence ID" value="MBD2752172.1"/>
    <property type="molecule type" value="Genomic_DNA"/>
</dbReference>
<dbReference type="SUPFAM" id="SSF48371">
    <property type="entry name" value="ARM repeat"/>
    <property type="match status" value="1"/>
</dbReference>
<dbReference type="GO" id="GO:0046872">
    <property type="term" value="F:metal ion binding"/>
    <property type="evidence" value="ECO:0007669"/>
    <property type="project" value="UniProtKB-KW"/>
</dbReference>
<dbReference type="Pfam" id="PF13646">
    <property type="entry name" value="HEAT_2"/>
    <property type="match status" value="1"/>
</dbReference>
<dbReference type="SUPFAM" id="SSF50952">
    <property type="entry name" value="Soluble quinoprotein glucose dehydrogenase"/>
    <property type="match status" value="1"/>
</dbReference>
<dbReference type="InterPro" id="IPR013427">
    <property type="entry name" value="Haem-bd_dom_put"/>
</dbReference>
<dbReference type="InterPro" id="IPR011041">
    <property type="entry name" value="Quinoprot_gluc/sorb_DH_b-prop"/>
</dbReference>
<dbReference type="InterPro" id="IPR011042">
    <property type="entry name" value="6-blade_b-propeller_TolB-like"/>
</dbReference>
<dbReference type="Gene3D" id="2.120.10.30">
    <property type="entry name" value="TolB, C-terminal domain"/>
    <property type="match status" value="1"/>
</dbReference>
<dbReference type="InterPro" id="IPR009056">
    <property type="entry name" value="Cyt_c-like_dom"/>
</dbReference>
<dbReference type="PANTHER" id="PTHR33546:SF1">
    <property type="entry name" value="LARGE, MULTIFUNCTIONAL SECRETED PROTEIN"/>
    <property type="match status" value="1"/>
</dbReference>
<dbReference type="InterPro" id="IPR011989">
    <property type="entry name" value="ARM-like"/>
</dbReference>
<dbReference type="PROSITE" id="PS51007">
    <property type="entry name" value="CYTC"/>
    <property type="match status" value="1"/>
</dbReference>
<organism evidence="6 7">
    <name type="scientific">Spirosoma validum</name>
    <dbReference type="NCBI Taxonomy" id="2771355"/>
    <lineage>
        <taxon>Bacteria</taxon>
        <taxon>Pseudomonadati</taxon>
        <taxon>Bacteroidota</taxon>
        <taxon>Cytophagia</taxon>
        <taxon>Cytophagales</taxon>
        <taxon>Cytophagaceae</taxon>
        <taxon>Spirosoma</taxon>
    </lineage>
</organism>
<keyword evidence="2 4" id="KW-0479">Metal-binding</keyword>
<proteinExistence type="predicted"/>